<dbReference type="EMBL" id="SLVX01000050">
    <property type="protein sequence ID" value="TCN32083.1"/>
    <property type="molecule type" value="Genomic_DNA"/>
</dbReference>
<dbReference type="SUPFAM" id="SSF143120">
    <property type="entry name" value="YefM-like"/>
    <property type="match status" value="1"/>
</dbReference>
<comment type="caution">
    <text evidence="3">The sequence shown here is derived from an EMBL/GenBank/DDBJ whole genome shotgun (WGS) entry which is preliminary data.</text>
</comment>
<proteinExistence type="inferred from homology"/>
<name>A0A4R2BY92_SHIGR</name>
<evidence type="ECO:0000313" key="3">
    <source>
        <dbReference type="EMBL" id="TCN32083.1"/>
    </source>
</evidence>
<evidence type="ECO:0000256" key="1">
    <source>
        <dbReference type="ARBA" id="ARBA00009981"/>
    </source>
</evidence>
<dbReference type="NCBIfam" id="TIGR01552">
    <property type="entry name" value="phd_fam"/>
    <property type="match status" value="1"/>
</dbReference>
<reference evidence="3 4" key="1">
    <citation type="submission" date="2019-03" db="EMBL/GenBank/DDBJ databases">
        <title>Genomic Encyclopedia of Type Strains, Phase IV (KMG-IV): sequencing the most valuable type-strain genomes for metagenomic binning, comparative biology and taxonomic classification.</title>
        <authorList>
            <person name="Goeker M."/>
        </authorList>
    </citation>
    <scope>NUCLEOTIDE SEQUENCE [LARGE SCALE GENOMIC DNA]</scope>
    <source>
        <strain evidence="3 4">DSM 18401</strain>
    </source>
</reference>
<dbReference type="Proteomes" id="UP000295351">
    <property type="component" value="Unassembled WGS sequence"/>
</dbReference>
<protein>
    <recommendedName>
        <fullName evidence="2">Antitoxin</fullName>
    </recommendedName>
</protein>
<evidence type="ECO:0000313" key="4">
    <source>
        <dbReference type="Proteomes" id="UP000295351"/>
    </source>
</evidence>
<comment type="function">
    <text evidence="2">Antitoxin component of a type II toxin-antitoxin (TA) system.</text>
</comment>
<dbReference type="Gene3D" id="3.40.1620.10">
    <property type="entry name" value="YefM-like domain"/>
    <property type="match status" value="1"/>
</dbReference>
<dbReference type="RefSeq" id="WP_133037107.1">
    <property type="nucleotide sequence ID" value="NZ_BAABEI010000016.1"/>
</dbReference>
<evidence type="ECO:0000256" key="2">
    <source>
        <dbReference type="RuleBase" id="RU362080"/>
    </source>
</evidence>
<dbReference type="InterPro" id="IPR006442">
    <property type="entry name" value="Antitoxin_Phd/YefM"/>
</dbReference>
<dbReference type="Pfam" id="PF02604">
    <property type="entry name" value="PhdYeFM_antitox"/>
    <property type="match status" value="1"/>
</dbReference>
<organism evidence="3 4">
    <name type="scientific">Shinella granuli</name>
    <dbReference type="NCBI Taxonomy" id="323621"/>
    <lineage>
        <taxon>Bacteria</taxon>
        <taxon>Pseudomonadati</taxon>
        <taxon>Pseudomonadota</taxon>
        <taxon>Alphaproteobacteria</taxon>
        <taxon>Hyphomicrobiales</taxon>
        <taxon>Rhizobiaceae</taxon>
        <taxon>Shinella</taxon>
    </lineage>
</organism>
<dbReference type="AlphaFoldDB" id="A0A4R2BY92"/>
<sequence>MTSTVTAAAVSKNFGAYQDAAVRDPVIITKNGRPRTVLIAYEDYLRLTKRDRRVELTATLGDDDLAAIEASAMEGDLDHLNAELLTGKHAAD</sequence>
<keyword evidence="4" id="KW-1185">Reference proteome</keyword>
<comment type="similarity">
    <text evidence="1 2">Belongs to the phD/YefM antitoxin family.</text>
</comment>
<gene>
    <name evidence="3" type="ORF">EV665_1506</name>
</gene>
<accession>A0A4R2BY92</accession>
<dbReference type="InterPro" id="IPR036165">
    <property type="entry name" value="YefM-like_sf"/>
</dbReference>